<dbReference type="InterPro" id="IPR002010">
    <property type="entry name" value="T3SS_IM_R"/>
</dbReference>
<dbReference type="Pfam" id="PF01311">
    <property type="entry name" value="Bac_export_1"/>
    <property type="match status" value="1"/>
</dbReference>
<feature type="transmembrane region" description="Helical" evidence="7">
    <location>
        <begin position="182"/>
        <end position="207"/>
    </location>
</feature>
<dbReference type="OrthoDB" id="9779817at2"/>
<feature type="transmembrane region" description="Helical" evidence="7">
    <location>
        <begin position="45"/>
        <end position="63"/>
    </location>
</feature>
<keyword evidence="8" id="KW-0282">Flagellum</keyword>
<evidence type="ECO:0000256" key="2">
    <source>
        <dbReference type="ARBA" id="ARBA00009772"/>
    </source>
</evidence>
<dbReference type="PANTHER" id="PTHR30065:SF1">
    <property type="entry name" value="SURFACE PRESENTATION OF ANTIGENS PROTEIN SPAR"/>
    <property type="match status" value="1"/>
</dbReference>
<evidence type="ECO:0000256" key="7">
    <source>
        <dbReference type="SAM" id="Phobius"/>
    </source>
</evidence>
<dbReference type="GO" id="GO:0005886">
    <property type="term" value="C:plasma membrane"/>
    <property type="evidence" value="ECO:0007669"/>
    <property type="project" value="UniProtKB-SubCell"/>
</dbReference>
<name>A0A1I3SUW6_9RHOB</name>
<organism evidence="8 9">
    <name type="scientific">Celeribacter neptunius</name>
    <dbReference type="NCBI Taxonomy" id="588602"/>
    <lineage>
        <taxon>Bacteria</taxon>
        <taxon>Pseudomonadati</taxon>
        <taxon>Pseudomonadota</taxon>
        <taxon>Alphaproteobacteria</taxon>
        <taxon>Rhodobacterales</taxon>
        <taxon>Roseobacteraceae</taxon>
        <taxon>Celeribacter</taxon>
    </lineage>
</organism>
<feature type="transmembrane region" description="Helical" evidence="7">
    <location>
        <begin position="83"/>
        <end position="107"/>
    </location>
</feature>
<evidence type="ECO:0000256" key="4">
    <source>
        <dbReference type="ARBA" id="ARBA00022692"/>
    </source>
</evidence>
<evidence type="ECO:0000313" key="9">
    <source>
        <dbReference type="Proteomes" id="UP000199630"/>
    </source>
</evidence>
<feature type="transmembrane region" description="Helical" evidence="7">
    <location>
        <begin position="15"/>
        <end position="33"/>
    </location>
</feature>
<comment type="subcellular location">
    <subcellularLocation>
        <location evidence="1">Cell membrane</location>
        <topology evidence="1">Multi-pass membrane protein</topology>
    </subcellularLocation>
</comment>
<keyword evidence="8" id="KW-0966">Cell projection</keyword>
<dbReference type="PANTHER" id="PTHR30065">
    <property type="entry name" value="FLAGELLAR BIOSYNTHETIC PROTEIN FLIR"/>
    <property type="match status" value="1"/>
</dbReference>
<evidence type="ECO:0000256" key="5">
    <source>
        <dbReference type="ARBA" id="ARBA00022989"/>
    </source>
</evidence>
<dbReference type="PRINTS" id="PR00953">
    <property type="entry name" value="TYPE3IMRPROT"/>
</dbReference>
<feature type="transmembrane region" description="Helical" evidence="7">
    <location>
        <begin position="127"/>
        <end position="149"/>
    </location>
</feature>
<evidence type="ECO:0000256" key="6">
    <source>
        <dbReference type="ARBA" id="ARBA00023136"/>
    </source>
</evidence>
<keyword evidence="3" id="KW-1003">Cell membrane</keyword>
<reference evidence="9" key="1">
    <citation type="submission" date="2016-10" db="EMBL/GenBank/DDBJ databases">
        <authorList>
            <person name="Varghese N."/>
            <person name="Submissions S."/>
        </authorList>
    </citation>
    <scope>NUCLEOTIDE SEQUENCE [LARGE SCALE GENOMIC DNA]</scope>
    <source>
        <strain evidence="9">DSM 26471</strain>
    </source>
</reference>
<keyword evidence="4 7" id="KW-0812">Transmembrane</keyword>
<proteinExistence type="inferred from homology"/>
<evidence type="ECO:0000256" key="1">
    <source>
        <dbReference type="ARBA" id="ARBA00004651"/>
    </source>
</evidence>
<dbReference type="RefSeq" id="WP_090061083.1">
    <property type="nucleotide sequence ID" value="NZ_FORH01000004.1"/>
</dbReference>
<keyword evidence="8" id="KW-0969">Cilium</keyword>
<evidence type="ECO:0000256" key="3">
    <source>
        <dbReference type="ARBA" id="ARBA00022475"/>
    </source>
</evidence>
<keyword evidence="5 7" id="KW-1133">Transmembrane helix</keyword>
<keyword evidence="9" id="KW-1185">Reference proteome</keyword>
<feature type="transmembrane region" description="Helical" evidence="7">
    <location>
        <begin position="214"/>
        <end position="240"/>
    </location>
</feature>
<protein>
    <submittedName>
        <fullName evidence="8">Flagellar biosynthetic protein FliR</fullName>
    </submittedName>
</protein>
<dbReference type="Proteomes" id="UP000199630">
    <property type="component" value="Unassembled WGS sequence"/>
</dbReference>
<comment type="similarity">
    <text evidence="2">Belongs to the FliR/MopE/SpaR family.</text>
</comment>
<dbReference type="EMBL" id="FORH01000004">
    <property type="protein sequence ID" value="SFJ61351.1"/>
    <property type="molecule type" value="Genomic_DNA"/>
</dbReference>
<evidence type="ECO:0000313" key="8">
    <source>
        <dbReference type="EMBL" id="SFJ61351.1"/>
    </source>
</evidence>
<sequence length="258" mass="27147">MTEGLAELMGMSQRGFAVAFLVFLRVGAMMAVVPAFGEQSIPQRVRLVLALCFTVVVFPAVAPQLDGLATDFSGIARGLLTEVLAGLMLGLVLRLFIMVLQIAGSMVAQSTSLSQIFGGGSVEAQPAIGHVFFVSGLALAVMMGLHVRIAELIILSYSYFPAGVFIPPQDAMVWGVDHISKAFALSFSLAAPFVIASLIYNVALGVINRAMPSLMVAFVGAPAITMGGLLLMFAATPLLLELWRAGFAKLLLDPFGGP</sequence>
<dbReference type="STRING" id="588602.SAMN04487991_2566"/>
<accession>A0A1I3SUW6</accession>
<gene>
    <name evidence="8" type="ORF">SAMN04487991_2566</name>
</gene>
<keyword evidence="6 7" id="KW-0472">Membrane</keyword>
<dbReference type="GO" id="GO:0006605">
    <property type="term" value="P:protein targeting"/>
    <property type="evidence" value="ECO:0007669"/>
    <property type="project" value="InterPro"/>
</dbReference>
<dbReference type="AlphaFoldDB" id="A0A1I3SUW6"/>